<dbReference type="STRING" id="4795.A0A225UX83"/>
<dbReference type="AlphaFoldDB" id="A0A225UX83"/>
<accession>A0A225UX83</accession>
<sequence>MIESEVAETLMSLSAPDERKFADNPLYAAEPPSWQAGKKRGFAAFDGGVASSLPSSSFLQMSLLKGRPLTSMIPGREDTDSNSDVDMDSSDEASERTWSAYRSPFDGLVAAASNQDDSDSYSASNS</sequence>
<dbReference type="EMBL" id="NBNE01010095">
    <property type="protein sequence ID" value="OWY97760.1"/>
    <property type="molecule type" value="Genomic_DNA"/>
</dbReference>
<dbReference type="Proteomes" id="UP000198211">
    <property type="component" value="Unassembled WGS sequence"/>
</dbReference>
<reference evidence="3" key="1">
    <citation type="submission" date="2017-03" db="EMBL/GenBank/DDBJ databases">
        <title>Phytopthora megakarya and P. palmivora, two closely related causual agents of cacao black pod achieved similar genome size and gene model numbers by different mechanisms.</title>
        <authorList>
            <person name="Ali S."/>
            <person name="Shao J."/>
            <person name="Larry D.J."/>
            <person name="Kronmiller B."/>
            <person name="Shen D."/>
            <person name="Strem M.D."/>
            <person name="Melnick R.L."/>
            <person name="Guiltinan M.J."/>
            <person name="Tyler B.M."/>
            <person name="Meinhardt L.W."/>
            <person name="Bailey B.A."/>
        </authorList>
    </citation>
    <scope>NUCLEOTIDE SEQUENCE [LARGE SCALE GENOMIC DNA]</scope>
    <source>
        <strain evidence="3">zdho120</strain>
    </source>
</reference>
<dbReference type="OrthoDB" id="182719at2759"/>
<protein>
    <submittedName>
        <fullName evidence="2">Uncharacterized protein</fullName>
    </submittedName>
</protein>
<gene>
    <name evidence="2" type="ORF">PHMEG_00031630</name>
</gene>
<feature type="non-terminal residue" evidence="2">
    <location>
        <position position="126"/>
    </location>
</feature>
<feature type="region of interest" description="Disordered" evidence="1">
    <location>
        <begin position="69"/>
        <end position="97"/>
    </location>
</feature>
<evidence type="ECO:0000313" key="3">
    <source>
        <dbReference type="Proteomes" id="UP000198211"/>
    </source>
</evidence>
<evidence type="ECO:0000313" key="2">
    <source>
        <dbReference type="EMBL" id="OWY97760.1"/>
    </source>
</evidence>
<proteinExistence type="predicted"/>
<evidence type="ECO:0000256" key="1">
    <source>
        <dbReference type="SAM" id="MobiDB-lite"/>
    </source>
</evidence>
<comment type="caution">
    <text evidence="2">The sequence shown here is derived from an EMBL/GenBank/DDBJ whole genome shotgun (WGS) entry which is preliminary data.</text>
</comment>
<keyword evidence="3" id="KW-1185">Reference proteome</keyword>
<name>A0A225UX83_9STRA</name>
<organism evidence="2 3">
    <name type="scientific">Phytophthora megakarya</name>
    <dbReference type="NCBI Taxonomy" id="4795"/>
    <lineage>
        <taxon>Eukaryota</taxon>
        <taxon>Sar</taxon>
        <taxon>Stramenopiles</taxon>
        <taxon>Oomycota</taxon>
        <taxon>Peronosporomycetes</taxon>
        <taxon>Peronosporales</taxon>
        <taxon>Peronosporaceae</taxon>
        <taxon>Phytophthora</taxon>
    </lineage>
</organism>
<feature type="compositionally biased region" description="Acidic residues" evidence="1">
    <location>
        <begin position="80"/>
        <end position="92"/>
    </location>
</feature>